<dbReference type="EMBL" id="OUUW01000004">
    <property type="protein sequence ID" value="SPP79192.1"/>
    <property type="molecule type" value="Genomic_DNA"/>
</dbReference>
<dbReference type="PANTHER" id="PTHR11012">
    <property type="entry name" value="PROTEIN KINASE-LIKE DOMAIN-CONTAINING"/>
    <property type="match status" value="1"/>
</dbReference>
<evidence type="ECO:0000313" key="2">
    <source>
        <dbReference type="EMBL" id="SPP79192.1"/>
    </source>
</evidence>
<dbReference type="InterPro" id="IPR011009">
    <property type="entry name" value="Kinase-like_dom_sf"/>
</dbReference>
<evidence type="ECO:0000259" key="1">
    <source>
        <dbReference type="SMART" id="SM00587"/>
    </source>
</evidence>
<dbReference type="Gene3D" id="3.90.1200.10">
    <property type="match status" value="1"/>
</dbReference>
<proteinExistence type="predicted"/>
<keyword evidence="3" id="KW-1185">Reference proteome</keyword>
<dbReference type="SMART" id="SM00587">
    <property type="entry name" value="CHK"/>
    <property type="match status" value="1"/>
</dbReference>
<dbReference type="SUPFAM" id="SSF56112">
    <property type="entry name" value="Protein kinase-like (PK-like)"/>
    <property type="match status" value="1"/>
</dbReference>
<evidence type="ECO:0000313" key="3">
    <source>
        <dbReference type="Proteomes" id="UP000268350"/>
    </source>
</evidence>
<dbReference type="OMA" id="PYDLAHT"/>
<accession>A0A3B0JG23</accession>
<dbReference type="OrthoDB" id="191037at2759"/>
<feature type="domain" description="CHK kinase-like" evidence="1">
    <location>
        <begin position="172"/>
        <end position="366"/>
    </location>
</feature>
<organism evidence="2 3">
    <name type="scientific">Drosophila guanche</name>
    <name type="common">Fruit fly</name>
    <dbReference type="NCBI Taxonomy" id="7266"/>
    <lineage>
        <taxon>Eukaryota</taxon>
        <taxon>Metazoa</taxon>
        <taxon>Ecdysozoa</taxon>
        <taxon>Arthropoda</taxon>
        <taxon>Hexapoda</taxon>
        <taxon>Insecta</taxon>
        <taxon>Pterygota</taxon>
        <taxon>Neoptera</taxon>
        <taxon>Endopterygota</taxon>
        <taxon>Diptera</taxon>
        <taxon>Brachycera</taxon>
        <taxon>Muscomorpha</taxon>
        <taxon>Ephydroidea</taxon>
        <taxon>Drosophilidae</taxon>
        <taxon>Drosophila</taxon>
        <taxon>Sophophora</taxon>
    </lineage>
</organism>
<name>A0A3B0JG23_DROGU</name>
<dbReference type="InterPro" id="IPR015897">
    <property type="entry name" value="CHK_kinase-like"/>
</dbReference>
<dbReference type="Pfam" id="PF02958">
    <property type="entry name" value="EcKL"/>
    <property type="match status" value="1"/>
</dbReference>
<sequence length="447" mass="51300">MQQKLNNTIGDCVKNRDFAHSGPFFNLTESGSNMEEVPKITDLHKVIQPHLPEGTTLETYSSRYLTKPGDNYGSVMLAIQAQIKDKDSKVRELSLIAKLPPVTNDIYWQIFQPERTCITENAVYKYLASELNQLQLKAGILPAKLFDAFPRYYGSRISLNDSATKVDRDAVLVQENVTVNGYRPGNRYKPYDMAHTVLILHYLAQYHALPIALRLKNPQKYEEFVRPYFKKFDMNLNISPKEKEVMNTELLADIKTAANGNETDVKRVKELLDKFDEFQAGKDVADGPYTTLVHGDLWINNLMVKYDDDGVPIKLKIVDFQIAQYGSLVHDIIFLLFSSVETKVLEENYYQLLRVYYNAFIKALRKVDVDVNSYKYETFLDEVQKQAHLQLPHAIFMMKVILADSSTLPTDYKDVDLTVLTKNTGAKDIVVKFGEILRLGKKFNLFY</sequence>
<protein>
    <recommendedName>
        <fullName evidence="1">CHK kinase-like domain-containing protein</fullName>
    </recommendedName>
</protein>
<dbReference type="InterPro" id="IPR004119">
    <property type="entry name" value="EcKL"/>
</dbReference>
<gene>
    <name evidence="2" type="ORF">DGUA_6G011989</name>
</gene>
<reference evidence="3" key="1">
    <citation type="submission" date="2018-01" db="EMBL/GenBank/DDBJ databases">
        <authorList>
            <person name="Alioto T."/>
            <person name="Alioto T."/>
        </authorList>
    </citation>
    <scope>NUCLEOTIDE SEQUENCE [LARGE SCALE GENOMIC DNA]</scope>
</reference>
<dbReference type="PANTHER" id="PTHR11012:SF55">
    <property type="entry name" value="BHLH DOMAIN-CONTAINING PROTEIN"/>
    <property type="match status" value="1"/>
</dbReference>
<dbReference type="STRING" id="7266.A0A3B0JG23"/>
<dbReference type="AlphaFoldDB" id="A0A3B0JG23"/>
<dbReference type="Proteomes" id="UP000268350">
    <property type="component" value="Unassembled WGS sequence"/>
</dbReference>